<dbReference type="OrthoDB" id="9769064at2"/>
<sequence>MPELRKDPFVPNRWVVFSPERKQRPVEYTVVTQNNHREIFDAFSWGKEKLTPHEVFAFRPKDSPSDSPGWLVRVVPNKYPALRIEGDLQAEGIGMFDRMNGIGAHEVIIENPDPTVELADQTVEGISLVLKAYRERILDLQQDIRFRYILIFKNKGRMAGATIIHPHSQLIALPIVPREVKEKIEQAKRHFEMKERSLFADVLHEELSAGKRIVLENSFFAAFCPWASRFPFESWIMPKFSSLDFSSLDDNQIMLLSDILQNLLKRLKKGLENPDYNLVLQTAPLRSSRREYMTAVEVDYRWHIEILPRISFLAGFELGSEFFINPVYPEEAADFLRQIRKI</sequence>
<dbReference type="InterPro" id="IPR036265">
    <property type="entry name" value="HIT-like_sf"/>
</dbReference>
<evidence type="ECO:0000313" key="7">
    <source>
        <dbReference type="EMBL" id="QDQ41630.1"/>
    </source>
</evidence>
<evidence type="ECO:0000313" key="6">
    <source>
        <dbReference type="EMBL" id="KIE58058.1"/>
    </source>
</evidence>
<dbReference type="PANTHER" id="PTHR42763:SF1">
    <property type="entry name" value="UDP-GLUCOSE--HEXOSE-1-PHOSPHATE URIDYLYLTRANSFERASE"/>
    <property type="match status" value="1"/>
</dbReference>
<keyword evidence="1 7" id="KW-0808">Transferase</keyword>
<dbReference type="Proteomes" id="UP000031594">
    <property type="component" value="Unassembled WGS sequence"/>
</dbReference>
<protein>
    <submittedName>
        <fullName evidence="6">Galactose-1-phosphate uridylyltransferase</fullName>
    </submittedName>
    <submittedName>
        <fullName evidence="7">UDPglucose--hexose-1-phosphate uridylyltransferase</fullName>
        <ecNumber evidence="7">2.7.7.12</ecNumber>
    </submittedName>
</protein>
<dbReference type="PIRSF" id="PIRSF000808">
    <property type="entry name" value="GalT"/>
    <property type="match status" value="1"/>
</dbReference>
<reference evidence="9" key="3">
    <citation type="submission" date="2019-03" db="EMBL/GenBank/DDBJ databases">
        <title>Complete genome of Methylacidiphilum kamchatkense Kam1.</title>
        <authorList>
            <person name="Kruse T."/>
            <person name="Murarilal Ratnadevi C."/>
            <person name="Erikstad H.-A."/>
            <person name="Birkeland N.-K."/>
        </authorList>
    </citation>
    <scope>NUCLEOTIDE SEQUENCE [LARGE SCALE GENOMIC DNA]</scope>
    <source>
        <strain evidence="9">kam1</strain>
    </source>
</reference>
<evidence type="ECO:0000313" key="8">
    <source>
        <dbReference type="Proteomes" id="UP000031594"/>
    </source>
</evidence>
<evidence type="ECO:0000256" key="1">
    <source>
        <dbReference type="ARBA" id="ARBA00022679"/>
    </source>
</evidence>
<dbReference type="EMBL" id="JQNX01000007">
    <property type="protein sequence ID" value="KIE58058.1"/>
    <property type="molecule type" value="Genomic_DNA"/>
</dbReference>
<evidence type="ECO:0000313" key="9">
    <source>
        <dbReference type="Proteomes" id="UP000315925"/>
    </source>
</evidence>
<name>A0A0C1UQC5_9BACT</name>
<dbReference type="SUPFAM" id="SSF54197">
    <property type="entry name" value="HIT-like"/>
    <property type="match status" value="2"/>
</dbReference>
<reference evidence="6 8" key="1">
    <citation type="submission" date="2014-08" db="EMBL/GenBank/DDBJ databases">
        <title>Methylacidiphilum kamchatkense strain Kam1 draft genome sequence.</title>
        <authorList>
            <person name="Birkeland N.-K."/>
            <person name="Erikstad H.A."/>
        </authorList>
    </citation>
    <scope>NUCLEOTIDE SEQUENCE [LARGE SCALE GENOMIC DNA]</scope>
    <source>
        <strain evidence="6 8">Kam1</strain>
    </source>
</reference>
<dbReference type="Gene3D" id="3.30.428.10">
    <property type="entry name" value="HIT-like"/>
    <property type="match status" value="2"/>
</dbReference>
<dbReference type="Pfam" id="PF01087">
    <property type="entry name" value="GalP_UDP_transf"/>
    <property type="match status" value="1"/>
</dbReference>
<evidence type="ECO:0000256" key="4">
    <source>
        <dbReference type="PIRSR" id="PIRSR000808-1"/>
    </source>
</evidence>
<dbReference type="PANTHER" id="PTHR42763">
    <property type="entry name" value="ADP-GLUCOSE PHOSPHORYLASE"/>
    <property type="match status" value="1"/>
</dbReference>
<dbReference type="STRING" id="1202785.A946_09090"/>
<proteinExistence type="predicted"/>
<accession>A0A0C1UQC5</accession>
<keyword evidence="8" id="KW-1185">Reference proteome</keyword>
<dbReference type="InterPro" id="IPR053177">
    <property type="entry name" value="ADP-glucose_phosphorylase"/>
</dbReference>
<dbReference type="InterPro" id="IPR005849">
    <property type="entry name" value="GalP_Utransf_N"/>
</dbReference>
<keyword evidence="3" id="KW-0119">Carbohydrate metabolism</keyword>
<dbReference type="GO" id="GO:0008270">
    <property type="term" value="F:zinc ion binding"/>
    <property type="evidence" value="ECO:0007669"/>
    <property type="project" value="InterPro"/>
</dbReference>
<dbReference type="AlphaFoldDB" id="A0A0C1UQC5"/>
<dbReference type="GO" id="GO:0006012">
    <property type="term" value="P:galactose metabolic process"/>
    <property type="evidence" value="ECO:0007669"/>
    <property type="project" value="InterPro"/>
</dbReference>
<dbReference type="InterPro" id="IPR001937">
    <property type="entry name" value="GalP_UDPtransf1"/>
</dbReference>
<evidence type="ECO:0000259" key="5">
    <source>
        <dbReference type="Pfam" id="PF01087"/>
    </source>
</evidence>
<evidence type="ECO:0000256" key="3">
    <source>
        <dbReference type="ARBA" id="ARBA00023277"/>
    </source>
</evidence>
<dbReference type="RefSeq" id="WP_039721913.1">
    <property type="nucleotide sequence ID" value="NZ_CP037899.1"/>
</dbReference>
<dbReference type="EMBL" id="CP037899">
    <property type="protein sequence ID" value="QDQ41630.1"/>
    <property type="molecule type" value="Genomic_DNA"/>
</dbReference>
<dbReference type="GO" id="GO:0008108">
    <property type="term" value="F:UDP-glucose:hexose-1-phosphate uridylyltransferase activity"/>
    <property type="evidence" value="ECO:0007669"/>
    <property type="project" value="UniProtKB-EC"/>
</dbReference>
<keyword evidence="2 7" id="KW-0548">Nucleotidyltransferase</keyword>
<reference evidence="7" key="2">
    <citation type="journal article" date="2019" name="BMC Genomics">
        <title>Complete genome sequence analysis of the thermoacidophilic verrucomicrobial methanotroph 'Candidatus Methylacidiphilum kamchatkense' strain Kam1 and comparison with its closest relatives.</title>
        <authorList>
            <person name="Kruse T."/>
            <person name="Ratnadevi C.M."/>
            <person name="Erikstad H.A."/>
            <person name="Birkeland N.K."/>
        </authorList>
    </citation>
    <scope>NUCLEOTIDE SEQUENCE</scope>
    <source>
        <strain evidence="7">Kam1</strain>
    </source>
</reference>
<feature type="domain" description="Galactose-1-phosphate uridyl transferase N-terminal" evidence="5">
    <location>
        <begin position="12"/>
        <end position="177"/>
    </location>
</feature>
<dbReference type="Proteomes" id="UP000315925">
    <property type="component" value="Chromosome"/>
</dbReference>
<dbReference type="EC" id="2.7.7.12" evidence="7"/>
<organism evidence="7 9">
    <name type="scientific">Methylacidiphilum kamchatkense Kam1</name>
    <dbReference type="NCBI Taxonomy" id="1202785"/>
    <lineage>
        <taxon>Bacteria</taxon>
        <taxon>Pseudomonadati</taxon>
        <taxon>Verrucomicrobiota</taxon>
        <taxon>Methylacidiphilae</taxon>
        <taxon>Methylacidiphilales</taxon>
        <taxon>Methylacidiphilaceae</taxon>
        <taxon>Methylacidiphilum (ex Ratnadevi et al. 2023)</taxon>
    </lineage>
</organism>
<evidence type="ECO:0000256" key="2">
    <source>
        <dbReference type="ARBA" id="ARBA00022695"/>
    </source>
</evidence>
<dbReference type="KEGG" id="mkc:kam1_379"/>
<gene>
    <name evidence="6" type="ORF">A946_09090</name>
    <name evidence="7" type="ORF">kam1_379</name>
</gene>
<feature type="active site" description="Tele-UMP-histidine intermediate" evidence="4">
    <location>
        <position position="167"/>
    </location>
</feature>